<evidence type="ECO:0000313" key="2">
    <source>
        <dbReference type="EMBL" id="MFC5133251.1"/>
    </source>
</evidence>
<sequence length="119" mass="13283">MVRLSPSDLLRTSSTTDDSTRWRLESEDLHVRNHDPETAHDVRLTIRRDDERRHHAEYHLLPDQSGSSVNLLQPGAYAVTAAVDDGETETATVCVSDEPEQTIVVEVINGSVRISEGIH</sequence>
<dbReference type="InterPro" id="IPR058929">
    <property type="entry name" value="Ig_halo"/>
</dbReference>
<name>A0ABD5QMM8_9EURY</name>
<dbReference type="AlphaFoldDB" id="A0ABD5QMM8"/>
<dbReference type="Pfam" id="PF25942">
    <property type="entry name" value="Ig_halo"/>
    <property type="match status" value="1"/>
</dbReference>
<keyword evidence="3" id="KW-1185">Reference proteome</keyword>
<feature type="domain" description="Ig-like" evidence="1">
    <location>
        <begin position="38"/>
        <end position="116"/>
    </location>
</feature>
<comment type="caution">
    <text evidence="2">The sequence shown here is derived from an EMBL/GenBank/DDBJ whole genome shotgun (WGS) entry which is preliminary data.</text>
</comment>
<dbReference type="RefSeq" id="WP_122104061.1">
    <property type="nucleotide sequence ID" value="NZ_JBHSKV010000001.1"/>
</dbReference>
<evidence type="ECO:0000313" key="3">
    <source>
        <dbReference type="Proteomes" id="UP001596145"/>
    </source>
</evidence>
<organism evidence="2 3">
    <name type="scientific">Halorubrum glutamatedens</name>
    <dbReference type="NCBI Taxonomy" id="2707018"/>
    <lineage>
        <taxon>Archaea</taxon>
        <taxon>Methanobacteriati</taxon>
        <taxon>Methanobacteriota</taxon>
        <taxon>Stenosarchaea group</taxon>
        <taxon>Halobacteria</taxon>
        <taxon>Halobacteriales</taxon>
        <taxon>Haloferacaceae</taxon>
        <taxon>Halorubrum</taxon>
    </lineage>
</organism>
<dbReference type="Proteomes" id="UP001596145">
    <property type="component" value="Unassembled WGS sequence"/>
</dbReference>
<protein>
    <recommendedName>
        <fullName evidence="1">Ig-like domain-containing protein</fullName>
    </recommendedName>
</protein>
<proteinExistence type="predicted"/>
<accession>A0ABD5QMM8</accession>
<reference evidence="2 3" key="1">
    <citation type="journal article" date="2019" name="Int. J. Syst. Evol. Microbiol.">
        <title>The Global Catalogue of Microorganisms (GCM) 10K type strain sequencing project: providing services to taxonomists for standard genome sequencing and annotation.</title>
        <authorList>
            <consortium name="The Broad Institute Genomics Platform"/>
            <consortium name="The Broad Institute Genome Sequencing Center for Infectious Disease"/>
            <person name="Wu L."/>
            <person name="Ma J."/>
        </authorList>
    </citation>
    <scope>NUCLEOTIDE SEQUENCE [LARGE SCALE GENOMIC DNA]</scope>
    <source>
        <strain evidence="2 3">CGMCC 1.16026</strain>
    </source>
</reference>
<gene>
    <name evidence="2" type="ORF">ACFPJA_00710</name>
</gene>
<dbReference type="EMBL" id="JBHSKV010000001">
    <property type="protein sequence ID" value="MFC5133251.1"/>
    <property type="molecule type" value="Genomic_DNA"/>
</dbReference>
<evidence type="ECO:0000259" key="1">
    <source>
        <dbReference type="Pfam" id="PF25942"/>
    </source>
</evidence>